<dbReference type="EMBL" id="JBHSZI010000001">
    <property type="protein sequence ID" value="MFC7057166.1"/>
    <property type="molecule type" value="Genomic_DNA"/>
</dbReference>
<dbReference type="Gene3D" id="3.40.50.1450">
    <property type="entry name" value="HybD-like"/>
    <property type="match status" value="1"/>
</dbReference>
<proteinExistence type="predicted"/>
<sequence>MTTSSDAAQTATAHQQAVVGVGSMVMGDDGVGYHAIEALEDCSLPEGTSLTHAGTTAFLALRR</sequence>
<evidence type="ECO:0000313" key="1">
    <source>
        <dbReference type="EMBL" id="MFC7057166.1"/>
    </source>
</evidence>
<gene>
    <name evidence="1" type="ORF">ACFQQG_01985</name>
</gene>
<evidence type="ECO:0000313" key="2">
    <source>
        <dbReference type="Proteomes" id="UP001596445"/>
    </source>
</evidence>
<reference evidence="1 2" key="1">
    <citation type="journal article" date="2019" name="Int. J. Syst. Evol. Microbiol.">
        <title>The Global Catalogue of Microorganisms (GCM) 10K type strain sequencing project: providing services to taxonomists for standard genome sequencing and annotation.</title>
        <authorList>
            <consortium name="The Broad Institute Genomics Platform"/>
            <consortium name="The Broad Institute Genome Sequencing Center for Infectious Disease"/>
            <person name="Wu L."/>
            <person name="Ma J."/>
        </authorList>
    </citation>
    <scope>NUCLEOTIDE SEQUENCE [LARGE SCALE GENOMIC DNA]</scope>
    <source>
        <strain evidence="1 2">JCM 30072</strain>
    </source>
</reference>
<name>A0ABD5VV31_9EURY</name>
<accession>A0ABD5VV31</accession>
<dbReference type="SUPFAM" id="SSF53163">
    <property type="entry name" value="HybD-like"/>
    <property type="match status" value="1"/>
</dbReference>
<dbReference type="InterPro" id="IPR023430">
    <property type="entry name" value="Pept_HybD-like_dom_sf"/>
</dbReference>
<protein>
    <submittedName>
        <fullName evidence="1">Uncharacterized protein</fullName>
    </submittedName>
</protein>
<comment type="caution">
    <text evidence="1">The sequence shown here is derived from an EMBL/GenBank/DDBJ whole genome shotgun (WGS) entry which is preliminary data.</text>
</comment>
<dbReference type="AlphaFoldDB" id="A0ABD5VV31"/>
<dbReference type="RefSeq" id="WP_382183905.1">
    <property type="nucleotide sequence ID" value="NZ_JBHSZI010000001.1"/>
</dbReference>
<keyword evidence="2" id="KW-1185">Reference proteome</keyword>
<dbReference type="Proteomes" id="UP001596445">
    <property type="component" value="Unassembled WGS sequence"/>
</dbReference>
<organism evidence="1 2">
    <name type="scientific">Halovenus salina</name>
    <dbReference type="NCBI Taxonomy" id="1510225"/>
    <lineage>
        <taxon>Archaea</taxon>
        <taxon>Methanobacteriati</taxon>
        <taxon>Methanobacteriota</taxon>
        <taxon>Stenosarchaea group</taxon>
        <taxon>Halobacteria</taxon>
        <taxon>Halobacteriales</taxon>
        <taxon>Haloarculaceae</taxon>
        <taxon>Halovenus</taxon>
    </lineage>
</organism>